<comment type="caution">
    <text evidence="1">The sequence shown here is derived from an EMBL/GenBank/DDBJ whole genome shotgun (WGS) entry which is preliminary data.</text>
</comment>
<sequence>MNIERRGFNGFPDGLSYQDWKRKNDAIAEDEERNGIAEREARRRAEARFAALPSLDQIERRHGTAERNRIAALNLPQHRAVVAQAAE</sequence>
<evidence type="ECO:0000313" key="2">
    <source>
        <dbReference type="Proteomes" id="UP000588647"/>
    </source>
</evidence>
<dbReference type="AlphaFoldDB" id="A0A7W6MQZ5"/>
<dbReference type="Proteomes" id="UP000588647">
    <property type="component" value="Unassembled WGS sequence"/>
</dbReference>
<organism evidence="1 2">
    <name type="scientific">Aurantimonas endophytica</name>
    <dbReference type="NCBI Taxonomy" id="1522175"/>
    <lineage>
        <taxon>Bacteria</taxon>
        <taxon>Pseudomonadati</taxon>
        <taxon>Pseudomonadota</taxon>
        <taxon>Alphaproteobacteria</taxon>
        <taxon>Hyphomicrobiales</taxon>
        <taxon>Aurantimonadaceae</taxon>
        <taxon>Aurantimonas</taxon>
    </lineage>
</organism>
<keyword evidence="2" id="KW-1185">Reference proteome</keyword>
<proteinExistence type="predicted"/>
<reference evidence="1 2" key="1">
    <citation type="submission" date="2020-08" db="EMBL/GenBank/DDBJ databases">
        <title>Genomic Encyclopedia of Type Strains, Phase IV (KMG-IV): sequencing the most valuable type-strain genomes for metagenomic binning, comparative biology and taxonomic classification.</title>
        <authorList>
            <person name="Goeker M."/>
        </authorList>
    </citation>
    <scope>NUCLEOTIDE SEQUENCE [LARGE SCALE GENOMIC DNA]</scope>
    <source>
        <strain evidence="1 2">DSM 103570</strain>
    </source>
</reference>
<dbReference type="EMBL" id="JACIEM010000004">
    <property type="protein sequence ID" value="MBB4004443.1"/>
    <property type="molecule type" value="Genomic_DNA"/>
</dbReference>
<gene>
    <name evidence="1" type="ORF">GGR03_003531</name>
</gene>
<evidence type="ECO:0000313" key="1">
    <source>
        <dbReference type="EMBL" id="MBB4004443.1"/>
    </source>
</evidence>
<protein>
    <submittedName>
        <fullName evidence="1">Uncharacterized protein</fullName>
    </submittedName>
</protein>
<name>A0A7W6MQZ5_9HYPH</name>
<dbReference type="RefSeq" id="WP_183210010.1">
    <property type="nucleotide sequence ID" value="NZ_JAAAMM010000004.1"/>
</dbReference>
<accession>A0A7W6MQZ5</accession>